<reference evidence="4" key="1">
    <citation type="submission" date="2020-10" db="EMBL/GenBank/DDBJ databases">
        <title>Microbiome of the Black Sea water column analyzed by genome centric metagenomics.</title>
        <authorList>
            <person name="Cabello-Yeves P.J."/>
            <person name="Callieri C."/>
            <person name="Picazo A."/>
            <person name="Mehrshad M."/>
            <person name="Haro-Moreno J.M."/>
            <person name="Roda-Garcia J."/>
            <person name="Dzembekova N."/>
            <person name="Slabakova V."/>
            <person name="Slabakova N."/>
            <person name="Moncheva S."/>
            <person name="Rodriguez-Valera F."/>
        </authorList>
    </citation>
    <scope>NUCLEOTIDE SEQUENCE</scope>
    <source>
        <strain evidence="4">BS30m-G43</strain>
    </source>
</reference>
<dbReference type="InterPro" id="IPR004147">
    <property type="entry name" value="ABC1_dom"/>
</dbReference>
<dbReference type="Pfam" id="PF03109">
    <property type="entry name" value="ABC1"/>
    <property type="match status" value="1"/>
</dbReference>
<evidence type="ECO:0000259" key="3">
    <source>
        <dbReference type="Pfam" id="PF03109"/>
    </source>
</evidence>
<evidence type="ECO:0000256" key="1">
    <source>
        <dbReference type="ARBA" id="ARBA00009670"/>
    </source>
</evidence>
<dbReference type="PANTHER" id="PTHR10566">
    <property type="entry name" value="CHAPERONE-ACTIVITY OF BC1 COMPLEX CABC1 -RELATED"/>
    <property type="match status" value="1"/>
</dbReference>
<evidence type="ECO:0000256" key="2">
    <source>
        <dbReference type="SAM" id="Phobius"/>
    </source>
</evidence>
<protein>
    <submittedName>
        <fullName evidence="4">2-polyprenylphenol hydroxylase</fullName>
    </submittedName>
</protein>
<organism evidence="4 5">
    <name type="scientific">SAR86 cluster bacterium</name>
    <dbReference type="NCBI Taxonomy" id="2030880"/>
    <lineage>
        <taxon>Bacteria</taxon>
        <taxon>Pseudomonadati</taxon>
        <taxon>Pseudomonadota</taxon>
        <taxon>Gammaproteobacteria</taxon>
        <taxon>SAR86 cluster</taxon>
    </lineage>
</organism>
<dbReference type="InterPro" id="IPR011009">
    <property type="entry name" value="Kinase-like_dom_sf"/>
</dbReference>
<keyword evidence="2" id="KW-1133">Transmembrane helix</keyword>
<dbReference type="AlphaFoldDB" id="A0A937M2J0"/>
<sequence length="519" mass="59661">MNFIALFIGGIKLLSGSIKHGVISIPFENSSNYFINSLRLLNPFYASFRNQRGGQRLASLIESQGPVFIKFGQLLSTRTDILDIEVAKDLQVLTDQCKNFDVKVSRRIIENELGGKIDDFYDDFDEKPIAAASLAQVHTAKVKNTGKAVVIKVLRPDIRKKVARNVRLLKGAASLFNILYKDSDRLKPKEVIRDYEETIYKELDLKLEAANTNLTRKNFFNSKRLYIPEVYWELTTSDIFTLERIDGIPCTSIKEIEAHKIDKKLLAENGVTIFLDQVFRDNFFHADMHPGNIFVSKEHPESPGYIAIDCAITGSLSNEERYALARMLQAVLKQNYRALAQLFINSQWVDPETNLLELENTLRACCEPIFEKPLSEIEFGKLLLYLFQSTRRFGLSLQPSLVLLQKTLIHIEGMGRQIYPELDFWAIAEPYLDNWLIEQFSPLRLKEFILENKDEILLKTSEMPSFIYEVLDELRGYSKNRNSSDIKIQELKIQLLREKYIIQLFGLGIIILLAVSIFL</sequence>
<evidence type="ECO:0000313" key="5">
    <source>
        <dbReference type="Proteomes" id="UP000705230"/>
    </source>
</evidence>
<accession>A0A937M2J0</accession>
<feature type="transmembrane region" description="Helical" evidence="2">
    <location>
        <begin position="500"/>
        <end position="518"/>
    </location>
</feature>
<gene>
    <name evidence="4" type="ORF">ISR29_04615</name>
</gene>
<dbReference type="InterPro" id="IPR050154">
    <property type="entry name" value="UbiB_kinase"/>
</dbReference>
<dbReference type="PANTHER" id="PTHR10566:SF113">
    <property type="entry name" value="PROTEIN ACTIVITY OF BC1 COMPLEX KINASE 7, CHLOROPLASTIC"/>
    <property type="match status" value="1"/>
</dbReference>
<proteinExistence type="inferred from homology"/>
<evidence type="ECO:0000313" key="4">
    <source>
        <dbReference type="EMBL" id="MBL6903466.1"/>
    </source>
</evidence>
<keyword evidence="2" id="KW-0472">Membrane</keyword>
<dbReference type="Proteomes" id="UP000705230">
    <property type="component" value="Unassembled WGS sequence"/>
</dbReference>
<feature type="domain" description="ABC1 atypical kinase-like" evidence="3">
    <location>
        <begin position="93"/>
        <end position="341"/>
    </location>
</feature>
<dbReference type="EMBL" id="JADHSG010000006">
    <property type="protein sequence ID" value="MBL6903466.1"/>
    <property type="molecule type" value="Genomic_DNA"/>
</dbReference>
<name>A0A937M2J0_9GAMM</name>
<dbReference type="SUPFAM" id="SSF56112">
    <property type="entry name" value="Protein kinase-like (PK-like)"/>
    <property type="match status" value="1"/>
</dbReference>
<comment type="similarity">
    <text evidence="1">Belongs to the protein kinase superfamily. ADCK protein kinase family.</text>
</comment>
<keyword evidence="2" id="KW-0812">Transmembrane</keyword>
<comment type="caution">
    <text evidence="4">The sequence shown here is derived from an EMBL/GenBank/DDBJ whole genome shotgun (WGS) entry which is preliminary data.</text>
</comment>